<dbReference type="GO" id="GO:0045944">
    <property type="term" value="P:positive regulation of transcription by RNA polymerase II"/>
    <property type="evidence" value="ECO:0007669"/>
    <property type="project" value="TreeGrafter"/>
</dbReference>
<comment type="caution">
    <text evidence="9">The sequence shown here is derived from an EMBL/GenBank/DDBJ whole genome shotgun (WGS) entry which is preliminary data.</text>
</comment>
<dbReference type="PANTHER" id="PTHR10071:SF281">
    <property type="entry name" value="BOX A-BINDING FACTOR-RELATED"/>
    <property type="match status" value="1"/>
</dbReference>
<dbReference type="SUPFAM" id="SSF57716">
    <property type="entry name" value="Glucocorticoid receptor-like (DNA-binding domain)"/>
    <property type="match status" value="2"/>
</dbReference>
<evidence type="ECO:0000256" key="2">
    <source>
        <dbReference type="ARBA" id="ARBA00022723"/>
    </source>
</evidence>
<evidence type="ECO:0000256" key="7">
    <source>
        <dbReference type="SAM" id="MobiDB-lite"/>
    </source>
</evidence>
<dbReference type="GO" id="GO:0000978">
    <property type="term" value="F:RNA polymerase II cis-regulatory region sequence-specific DNA binding"/>
    <property type="evidence" value="ECO:0007669"/>
    <property type="project" value="TreeGrafter"/>
</dbReference>
<reference evidence="10" key="1">
    <citation type="submission" date="2017-01" db="EMBL/GenBank/DDBJ databases">
        <authorList>
            <person name="Wang Y."/>
            <person name="White M."/>
            <person name="Kvist S."/>
            <person name="Moncalvo J.-M."/>
        </authorList>
    </citation>
    <scope>NUCLEOTIDE SEQUENCE [LARGE SCALE GENOMIC DNA]</scope>
    <source>
        <strain evidence="10">ID-206-W2</strain>
    </source>
</reference>
<evidence type="ECO:0000256" key="4">
    <source>
        <dbReference type="ARBA" id="ARBA00022833"/>
    </source>
</evidence>
<name>A0A1R1XSI9_9FUNG</name>
<dbReference type="PRINTS" id="PR00619">
    <property type="entry name" value="GATAZNFINGER"/>
</dbReference>
<dbReference type="GO" id="GO:0000981">
    <property type="term" value="F:DNA-binding transcription factor activity, RNA polymerase II-specific"/>
    <property type="evidence" value="ECO:0007669"/>
    <property type="project" value="TreeGrafter"/>
</dbReference>
<evidence type="ECO:0000256" key="3">
    <source>
        <dbReference type="ARBA" id="ARBA00022771"/>
    </source>
</evidence>
<proteinExistence type="predicted"/>
<evidence type="ECO:0000313" key="9">
    <source>
        <dbReference type="EMBL" id="OMJ17564.1"/>
    </source>
</evidence>
<dbReference type="GO" id="GO:0008270">
    <property type="term" value="F:zinc ion binding"/>
    <property type="evidence" value="ECO:0007669"/>
    <property type="project" value="UniProtKB-KW"/>
</dbReference>
<dbReference type="GO" id="GO:0005634">
    <property type="term" value="C:nucleus"/>
    <property type="evidence" value="ECO:0007669"/>
    <property type="project" value="UniProtKB-SubCell"/>
</dbReference>
<keyword evidence="4" id="KW-0862">Zinc</keyword>
<comment type="subcellular location">
    <subcellularLocation>
        <location evidence="1">Nucleus</location>
    </subcellularLocation>
</comment>
<organism evidence="9 10">
    <name type="scientific">Smittium culicis</name>
    <dbReference type="NCBI Taxonomy" id="133412"/>
    <lineage>
        <taxon>Eukaryota</taxon>
        <taxon>Fungi</taxon>
        <taxon>Fungi incertae sedis</taxon>
        <taxon>Zoopagomycota</taxon>
        <taxon>Kickxellomycotina</taxon>
        <taxon>Harpellomycetes</taxon>
        <taxon>Harpellales</taxon>
        <taxon>Legeriomycetaceae</taxon>
        <taxon>Smittium</taxon>
    </lineage>
</organism>
<evidence type="ECO:0000259" key="8">
    <source>
        <dbReference type="PROSITE" id="PS50114"/>
    </source>
</evidence>
<dbReference type="CDD" id="cd00202">
    <property type="entry name" value="ZnF_GATA"/>
    <property type="match status" value="2"/>
</dbReference>
<dbReference type="PROSITE" id="PS50114">
    <property type="entry name" value="GATA_ZN_FINGER_2"/>
    <property type="match status" value="2"/>
</dbReference>
<feature type="domain" description="GATA-type" evidence="8">
    <location>
        <begin position="503"/>
        <end position="552"/>
    </location>
</feature>
<dbReference type="InterPro" id="IPR013088">
    <property type="entry name" value="Znf_NHR/GATA"/>
</dbReference>
<keyword evidence="10" id="KW-1185">Reference proteome</keyword>
<dbReference type="SMART" id="SM00401">
    <property type="entry name" value="ZnF_GATA"/>
    <property type="match status" value="2"/>
</dbReference>
<dbReference type="Pfam" id="PF00320">
    <property type="entry name" value="GATA"/>
    <property type="match status" value="2"/>
</dbReference>
<dbReference type="AlphaFoldDB" id="A0A1R1XSI9"/>
<keyword evidence="2" id="KW-0479">Metal-binding</keyword>
<keyword evidence="3 6" id="KW-0863">Zinc-finger</keyword>
<dbReference type="InterPro" id="IPR000679">
    <property type="entry name" value="Znf_GATA"/>
</dbReference>
<gene>
    <name evidence="9" type="ORF">AYI69_g7374</name>
</gene>
<dbReference type="GO" id="GO:0000122">
    <property type="term" value="P:negative regulation of transcription by RNA polymerase II"/>
    <property type="evidence" value="ECO:0007669"/>
    <property type="project" value="TreeGrafter"/>
</dbReference>
<keyword evidence="5" id="KW-0539">Nucleus</keyword>
<dbReference type="OrthoDB" id="515401at2759"/>
<dbReference type="PROSITE" id="PS00344">
    <property type="entry name" value="GATA_ZN_FINGER_1"/>
    <property type="match status" value="2"/>
</dbReference>
<dbReference type="Proteomes" id="UP000187429">
    <property type="component" value="Unassembled WGS sequence"/>
</dbReference>
<evidence type="ECO:0000256" key="5">
    <source>
        <dbReference type="ARBA" id="ARBA00023242"/>
    </source>
</evidence>
<dbReference type="EMBL" id="LSSM01003551">
    <property type="protein sequence ID" value="OMJ17564.1"/>
    <property type="molecule type" value="Genomic_DNA"/>
</dbReference>
<protein>
    <submittedName>
        <fullName evidence="9">Iron-sensing transcription factor 1</fullName>
    </submittedName>
</protein>
<sequence length="552" mass="63554">MNYKLSISESKSTSTTLDNNIAIKCEFINSTPRIELEEENLKRDAEMVSPEIKDVQSSIKINQDKKVSLPRISNLDFYKTAITSRKSRNLNTFFSEDNKEFKYRESYEIFNKRRFSIQETARPINSNGSTPSPLFRKRKSSFENIEDNGTKIKKAILEYSENPEFKKDGLLKRYYESNFMANGGSKMSHNKNSPFQGAVTKSQLPKTLNESYKNTTSSGKLNWVSFESSKNACTNCNVTSTPLWRRDNNGFRLCNACGLYLRNYGKHRSPKKKISQTPTFEANSLNREKSNNPFKARSERFLFLRYNNECRGNEAGNKGLSDLSPSFHDDTANRESGYSCDNESRFRSSPEIPNRKQSVHGFLDDSYTDIKTSDKQKADRNSIHFKNLYASLIKKNNFHASNENKTKAKNEHGQNQRVYNSCTTKPSFIDHERINSINSNNTRHKLYTVENPLSHDINNGNTINKSFLSENNEFKFIKTKFRNVFATSKHDMLKRDNSLSPSQPKKIKCHNCCATTTPLWRRDRSGNSICNACGLYYKLHKATRPVSLNRKL</sequence>
<dbReference type="Gene3D" id="3.30.50.10">
    <property type="entry name" value="Erythroid Transcription Factor GATA-1, subunit A"/>
    <property type="match status" value="2"/>
</dbReference>
<evidence type="ECO:0000313" key="10">
    <source>
        <dbReference type="Proteomes" id="UP000187429"/>
    </source>
</evidence>
<dbReference type="PANTHER" id="PTHR10071">
    <property type="entry name" value="TRANSCRIPTION FACTOR GATA FAMILY MEMBER"/>
    <property type="match status" value="1"/>
</dbReference>
<evidence type="ECO:0000256" key="1">
    <source>
        <dbReference type="ARBA" id="ARBA00004123"/>
    </source>
</evidence>
<evidence type="ECO:0000256" key="6">
    <source>
        <dbReference type="PROSITE-ProRule" id="PRU00094"/>
    </source>
</evidence>
<dbReference type="InterPro" id="IPR039355">
    <property type="entry name" value="Transcription_factor_GATA"/>
</dbReference>
<feature type="region of interest" description="Disordered" evidence="7">
    <location>
        <begin position="315"/>
        <end position="359"/>
    </location>
</feature>
<feature type="domain" description="GATA-type" evidence="8">
    <location>
        <begin position="227"/>
        <end position="268"/>
    </location>
</feature>
<accession>A0A1R1XSI9</accession>